<proteinExistence type="predicted"/>
<gene>
    <name evidence="1" type="ORF">EV420DRAFT_1485870</name>
</gene>
<name>A0AA39JDA3_ARMTA</name>
<protein>
    <submittedName>
        <fullName evidence="1">Uncharacterized protein</fullName>
    </submittedName>
</protein>
<organism evidence="1 2">
    <name type="scientific">Armillaria tabescens</name>
    <name type="common">Ringless honey mushroom</name>
    <name type="synonym">Agaricus tabescens</name>
    <dbReference type="NCBI Taxonomy" id="1929756"/>
    <lineage>
        <taxon>Eukaryota</taxon>
        <taxon>Fungi</taxon>
        <taxon>Dikarya</taxon>
        <taxon>Basidiomycota</taxon>
        <taxon>Agaricomycotina</taxon>
        <taxon>Agaricomycetes</taxon>
        <taxon>Agaricomycetidae</taxon>
        <taxon>Agaricales</taxon>
        <taxon>Marasmiineae</taxon>
        <taxon>Physalacriaceae</taxon>
        <taxon>Desarmillaria</taxon>
    </lineage>
</organism>
<accession>A0AA39JDA3</accession>
<sequence>MLELDFSDDSASPSNAMSPLSEIALLEPFTLSTYPEDHSLVFYSLKNTQLICMSRIQPILGSPTTVDRYVSDPDTIEDYRKIVERSMEEWVLTEISNSEKLYLLHGRKEPRKGKAPVQHRDALVSIVLSTHKLAVEQLRWTTPTTEREWRTSRPPNMYYFVASETKTVTTNWGQMKRRRWCYRCTDLNEGLQMAVLEAFNWTLGSIQQLKVDRELGLWFGWGYQWIINQHAKLDGRVKITIDSSESEKNKKQNSFAATWAGEFFVGILEIFNGHSTAVRHGKAFTTKLGWASAVQYVWLEREGEQSIGQCVIDNLDNMENYEHKWC</sequence>
<dbReference type="Proteomes" id="UP001175211">
    <property type="component" value="Unassembled WGS sequence"/>
</dbReference>
<dbReference type="AlphaFoldDB" id="A0AA39JDA3"/>
<keyword evidence="2" id="KW-1185">Reference proteome</keyword>
<evidence type="ECO:0000313" key="1">
    <source>
        <dbReference type="EMBL" id="KAK0440661.1"/>
    </source>
</evidence>
<dbReference type="RefSeq" id="XP_060323669.1">
    <property type="nucleotide sequence ID" value="XM_060470302.1"/>
</dbReference>
<evidence type="ECO:0000313" key="2">
    <source>
        <dbReference type="Proteomes" id="UP001175211"/>
    </source>
</evidence>
<dbReference type="EMBL" id="JAUEPS010000075">
    <property type="protein sequence ID" value="KAK0440661.1"/>
    <property type="molecule type" value="Genomic_DNA"/>
</dbReference>
<comment type="caution">
    <text evidence="1">The sequence shown here is derived from an EMBL/GenBank/DDBJ whole genome shotgun (WGS) entry which is preliminary data.</text>
</comment>
<reference evidence="1" key="1">
    <citation type="submission" date="2023-06" db="EMBL/GenBank/DDBJ databases">
        <authorList>
            <consortium name="Lawrence Berkeley National Laboratory"/>
            <person name="Ahrendt S."/>
            <person name="Sahu N."/>
            <person name="Indic B."/>
            <person name="Wong-Bajracharya J."/>
            <person name="Merenyi Z."/>
            <person name="Ke H.-M."/>
            <person name="Monk M."/>
            <person name="Kocsube S."/>
            <person name="Drula E."/>
            <person name="Lipzen A."/>
            <person name="Balint B."/>
            <person name="Henrissat B."/>
            <person name="Andreopoulos B."/>
            <person name="Martin F.M."/>
            <person name="Harder C.B."/>
            <person name="Rigling D."/>
            <person name="Ford K.L."/>
            <person name="Foster G.D."/>
            <person name="Pangilinan J."/>
            <person name="Papanicolaou A."/>
            <person name="Barry K."/>
            <person name="LaButti K."/>
            <person name="Viragh M."/>
            <person name="Koriabine M."/>
            <person name="Yan M."/>
            <person name="Riley R."/>
            <person name="Champramary S."/>
            <person name="Plett K.L."/>
            <person name="Tsai I.J."/>
            <person name="Slot J."/>
            <person name="Sipos G."/>
            <person name="Plett J."/>
            <person name="Nagy L.G."/>
            <person name="Grigoriev I.V."/>
        </authorList>
    </citation>
    <scope>NUCLEOTIDE SEQUENCE</scope>
    <source>
        <strain evidence="1">CCBAS 213</strain>
    </source>
</reference>
<dbReference type="GeneID" id="85353850"/>